<dbReference type="SUPFAM" id="SSF55961">
    <property type="entry name" value="Bet v1-like"/>
    <property type="match status" value="1"/>
</dbReference>
<dbReference type="GeneID" id="68867968"/>
<dbReference type="Gene3D" id="3.30.530.20">
    <property type="match status" value="1"/>
</dbReference>
<dbReference type="RefSeq" id="WP_229570965.1">
    <property type="nucleotide sequence ID" value="NZ_AP025226.1"/>
</dbReference>
<dbReference type="InterPro" id="IPR023393">
    <property type="entry name" value="START-like_dom_sf"/>
</dbReference>
<evidence type="ECO:0000313" key="2">
    <source>
        <dbReference type="Proteomes" id="UP001319921"/>
    </source>
</evidence>
<gene>
    <name evidence="1" type="ORF">SACC_32430</name>
</gene>
<dbReference type="EMBL" id="AP025226">
    <property type="protein sequence ID" value="BDC00227.1"/>
    <property type="molecule type" value="Genomic_DNA"/>
</dbReference>
<dbReference type="Proteomes" id="UP001319921">
    <property type="component" value="Chromosome"/>
</dbReference>
<reference evidence="1 2" key="1">
    <citation type="journal article" date="2022" name="Microbiol. Resour. Announc.">
        <title>Complete Genome Sequence of the Hyperthermophilic and Acidophilic Archaeon Saccharolobus caldissimus Strain HS-3T.</title>
        <authorList>
            <person name="Sakai H.D."/>
            <person name="Kurosawa N."/>
        </authorList>
    </citation>
    <scope>NUCLEOTIDE SEQUENCE [LARGE SCALE GENOMIC DNA]</scope>
    <source>
        <strain evidence="1 2">JCM32116</strain>
    </source>
</reference>
<evidence type="ECO:0008006" key="3">
    <source>
        <dbReference type="Google" id="ProtNLM"/>
    </source>
</evidence>
<accession>A0AAQ4CWP5</accession>
<dbReference type="InterPro" id="IPR019587">
    <property type="entry name" value="Polyketide_cyclase/dehydratase"/>
</dbReference>
<protein>
    <recommendedName>
        <fullName evidence="3">SRPBCC family protein</fullName>
    </recommendedName>
</protein>
<dbReference type="KEGG" id="scas:SACC_32430"/>
<organism evidence="1 2">
    <name type="scientific">Saccharolobus caldissimus</name>
    <dbReference type="NCBI Taxonomy" id="1702097"/>
    <lineage>
        <taxon>Archaea</taxon>
        <taxon>Thermoproteota</taxon>
        <taxon>Thermoprotei</taxon>
        <taxon>Sulfolobales</taxon>
        <taxon>Sulfolobaceae</taxon>
        <taxon>Saccharolobus</taxon>
    </lineage>
</organism>
<dbReference type="AlphaFoldDB" id="A0AAQ4CWP5"/>
<name>A0AAQ4CWP5_9CREN</name>
<sequence>MIRFSVSKEMNCDPSIVWEIVKNVNSFPKYWHGTRELNIKEIRKNVYEGTIRFVFPTSGKVRISIYDNERKIIIEYLDGPFTGRSVIKVENRAIISEWEVNMKGFYKLFEKWNKKHFKEGTINALERIITEANKNLSSR</sequence>
<evidence type="ECO:0000313" key="1">
    <source>
        <dbReference type="EMBL" id="BDC00227.1"/>
    </source>
</evidence>
<proteinExistence type="predicted"/>
<keyword evidence="2" id="KW-1185">Reference proteome</keyword>
<dbReference type="Pfam" id="PF10604">
    <property type="entry name" value="Polyketide_cyc2"/>
    <property type="match status" value="1"/>
</dbReference>